<organism evidence="1 2">
    <name type="scientific">Camelus dromedarius</name>
    <name type="common">Dromedary</name>
    <name type="synonym">Arabian camel</name>
    <dbReference type="NCBI Taxonomy" id="9838"/>
    <lineage>
        <taxon>Eukaryota</taxon>
        <taxon>Metazoa</taxon>
        <taxon>Chordata</taxon>
        <taxon>Craniata</taxon>
        <taxon>Vertebrata</taxon>
        <taxon>Euteleostomi</taxon>
        <taxon>Mammalia</taxon>
        <taxon>Eutheria</taxon>
        <taxon>Laurasiatheria</taxon>
        <taxon>Artiodactyla</taxon>
        <taxon>Tylopoda</taxon>
        <taxon>Camelidae</taxon>
        <taxon>Camelus</taxon>
    </lineage>
</organism>
<sequence length="54" mass="6031">MLVLMLGLHMPRFSSLPLSVHTSQEWSPAMTSGSPLGFQITQQVLAHVLPRCWI</sequence>
<dbReference type="EMBL" id="JWIN03008214">
    <property type="protein sequence ID" value="KAB1251182.1"/>
    <property type="molecule type" value="Genomic_DNA"/>
</dbReference>
<protein>
    <submittedName>
        <fullName evidence="1">Uncharacterized protein</fullName>
    </submittedName>
</protein>
<evidence type="ECO:0000313" key="1">
    <source>
        <dbReference type="EMBL" id="KAB1251182.1"/>
    </source>
</evidence>
<evidence type="ECO:0000313" key="2">
    <source>
        <dbReference type="Proteomes" id="UP000299084"/>
    </source>
</evidence>
<accession>A0A5N4BX19</accession>
<name>A0A5N4BX19_CAMDR</name>
<dbReference type="Proteomes" id="UP000299084">
    <property type="component" value="Unassembled WGS sequence"/>
</dbReference>
<proteinExistence type="predicted"/>
<reference evidence="1 2" key="1">
    <citation type="journal article" date="2019" name="Mol. Ecol. Resour.">
        <title>Improving Illumina assemblies with Hi-C and long reads: an example with the North African dromedary.</title>
        <authorList>
            <person name="Elbers J.P."/>
            <person name="Rogers M.F."/>
            <person name="Perelman P.L."/>
            <person name="Proskuryakova A.A."/>
            <person name="Serdyukova N.A."/>
            <person name="Johnson W.E."/>
            <person name="Horin P."/>
            <person name="Corander J."/>
            <person name="Murphy D."/>
            <person name="Burger P.A."/>
        </authorList>
    </citation>
    <scope>NUCLEOTIDE SEQUENCE [LARGE SCALE GENOMIC DNA]</scope>
    <source>
        <strain evidence="1">Drom800</strain>
        <tissue evidence="1">Blood</tissue>
    </source>
</reference>
<keyword evidence="2" id="KW-1185">Reference proteome</keyword>
<gene>
    <name evidence="1" type="ORF">Cadr_000031277</name>
</gene>
<dbReference type="AlphaFoldDB" id="A0A5N4BX19"/>
<comment type="caution">
    <text evidence="1">The sequence shown here is derived from an EMBL/GenBank/DDBJ whole genome shotgun (WGS) entry which is preliminary data.</text>
</comment>